<feature type="region of interest" description="Disordered" evidence="1">
    <location>
        <begin position="1"/>
        <end position="71"/>
    </location>
</feature>
<dbReference type="GO" id="GO:0016071">
    <property type="term" value="P:mRNA metabolic process"/>
    <property type="evidence" value="ECO:0007669"/>
    <property type="project" value="UniProtKB-ARBA"/>
</dbReference>
<evidence type="ECO:0000313" key="2">
    <source>
        <dbReference type="EMBL" id="PWZ03333.1"/>
    </source>
</evidence>
<accession>A0A317XZV3</accession>
<evidence type="ECO:0000313" key="3">
    <source>
        <dbReference type="Proteomes" id="UP000246740"/>
    </source>
</evidence>
<feature type="region of interest" description="Disordered" evidence="1">
    <location>
        <begin position="114"/>
        <end position="140"/>
    </location>
</feature>
<protein>
    <submittedName>
        <fullName evidence="2">Uncharacterized protein</fullName>
    </submittedName>
</protein>
<dbReference type="InParanoid" id="A0A317XZV3"/>
<dbReference type="AlphaFoldDB" id="A0A317XZV3"/>
<reference evidence="2 3" key="1">
    <citation type="journal article" date="2018" name="Mol. Biol. Evol.">
        <title>Broad Genomic Sampling Reveals a Smut Pathogenic Ancestry of the Fungal Clade Ustilaginomycotina.</title>
        <authorList>
            <person name="Kijpornyongpan T."/>
            <person name="Mondo S.J."/>
            <person name="Barry K."/>
            <person name="Sandor L."/>
            <person name="Lee J."/>
            <person name="Lipzen A."/>
            <person name="Pangilinan J."/>
            <person name="LaButti K."/>
            <person name="Hainaut M."/>
            <person name="Henrissat B."/>
            <person name="Grigoriev I.V."/>
            <person name="Spatafora J.W."/>
            <person name="Aime M.C."/>
        </authorList>
    </citation>
    <scope>NUCLEOTIDE SEQUENCE [LARGE SCALE GENOMIC DNA]</scope>
    <source>
        <strain evidence="2 3">MCA 3645</strain>
    </source>
</reference>
<dbReference type="Proteomes" id="UP000246740">
    <property type="component" value="Unassembled WGS sequence"/>
</dbReference>
<dbReference type="Pfam" id="PF15365">
    <property type="entry name" value="PNRC"/>
    <property type="match status" value="1"/>
</dbReference>
<feature type="compositionally biased region" description="Basic and acidic residues" evidence="1">
    <location>
        <begin position="51"/>
        <end position="64"/>
    </location>
</feature>
<feature type="compositionally biased region" description="Low complexity" evidence="1">
    <location>
        <begin position="120"/>
        <end position="131"/>
    </location>
</feature>
<sequence length="239" mass="26537">MTSKVPNGLLYSDISPKKAETGRSHGQRTKKEHTQRQVAGTKPWRAQTAETYERVEESASEHPSENNLTWQQKDMLEQRSLGRTSIASQAPLLPAIRVTKQGIFRVNGKELRLNSGNVPSSRSSRTTLGRKTTGKRRQRSMSDLPEWFLYESEQSDVCSTDRNSCASRLRRSARLSGFSEESDASMTTQGQDGASDWSAEPATLAYAGPQFCQSPLPHTLPKPTFIHRRTRSSVAAVAA</sequence>
<keyword evidence="3" id="KW-1185">Reference proteome</keyword>
<organism evidence="2 3">
    <name type="scientific">Testicularia cyperi</name>
    <dbReference type="NCBI Taxonomy" id="1882483"/>
    <lineage>
        <taxon>Eukaryota</taxon>
        <taxon>Fungi</taxon>
        <taxon>Dikarya</taxon>
        <taxon>Basidiomycota</taxon>
        <taxon>Ustilaginomycotina</taxon>
        <taxon>Ustilaginomycetes</taxon>
        <taxon>Ustilaginales</taxon>
        <taxon>Anthracoideaceae</taxon>
        <taxon>Testicularia</taxon>
    </lineage>
</organism>
<name>A0A317XZV3_9BASI</name>
<evidence type="ECO:0000256" key="1">
    <source>
        <dbReference type="SAM" id="MobiDB-lite"/>
    </source>
</evidence>
<dbReference type="EMBL" id="KZ819188">
    <property type="protein sequence ID" value="PWZ03333.1"/>
    <property type="molecule type" value="Genomic_DNA"/>
</dbReference>
<dbReference type="InterPro" id="IPR028322">
    <property type="entry name" value="PNRC-like_rgn"/>
</dbReference>
<proteinExistence type="predicted"/>
<gene>
    <name evidence="2" type="ORF">BCV70DRAFT_204130</name>
</gene>
<feature type="region of interest" description="Disordered" evidence="1">
    <location>
        <begin position="176"/>
        <end position="239"/>
    </location>
</feature>